<evidence type="ECO:0000256" key="1">
    <source>
        <dbReference type="ARBA" id="ARBA00007532"/>
    </source>
</evidence>
<dbReference type="Pfam" id="PF02852">
    <property type="entry name" value="Pyr_redox_dim"/>
    <property type="match status" value="1"/>
</dbReference>
<dbReference type="GO" id="GO:0050660">
    <property type="term" value="F:flavin adenine dinucleotide binding"/>
    <property type="evidence" value="ECO:0007669"/>
    <property type="project" value="TreeGrafter"/>
</dbReference>
<dbReference type="InterPro" id="IPR036188">
    <property type="entry name" value="FAD/NAD-bd_sf"/>
</dbReference>
<dbReference type="GO" id="GO:0006103">
    <property type="term" value="P:2-oxoglutarate metabolic process"/>
    <property type="evidence" value="ECO:0007669"/>
    <property type="project" value="TreeGrafter"/>
</dbReference>
<dbReference type="OrthoDB" id="4763248at2"/>
<gene>
    <name evidence="14" type="ORF">FOJ82_05580</name>
</gene>
<dbReference type="PRINTS" id="PR00411">
    <property type="entry name" value="PNDRDTASEI"/>
</dbReference>
<dbReference type="RefSeq" id="WP_143937488.1">
    <property type="nucleotide sequence ID" value="NZ_VKKG01000002.1"/>
</dbReference>
<dbReference type="InterPro" id="IPR050151">
    <property type="entry name" value="Class-I_Pyr_Nuc-Dis_Oxidored"/>
</dbReference>
<comment type="caution">
    <text evidence="14">The sequence shown here is derived from an EMBL/GenBank/DDBJ whole genome shotgun (WGS) entry which is preliminary data.</text>
</comment>
<dbReference type="SUPFAM" id="SSF55424">
    <property type="entry name" value="FAD/NAD-linked reductases, dimerisation (C-terminal) domain"/>
    <property type="match status" value="1"/>
</dbReference>
<evidence type="ECO:0000259" key="13">
    <source>
        <dbReference type="Pfam" id="PF07992"/>
    </source>
</evidence>
<dbReference type="Gene3D" id="3.30.390.30">
    <property type="match status" value="1"/>
</dbReference>
<evidence type="ECO:0000256" key="2">
    <source>
        <dbReference type="ARBA" id="ARBA00022630"/>
    </source>
</evidence>
<keyword evidence="9" id="KW-0547">Nucleotide-binding</keyword>
<evidence type="ECO:0000256" key="9">
    <source>
        <dbReference type="PIRSR" id="PIRSR000350-3"/>
    </source>
</evidence>
<protein>
    <submittedName>
        <fullName evidence="14">Mycothione reductase</fullName>
        <ecNumber evidence="14">1.8.1.15</ecNumber>
    </submittedName>
</protein>
<evidence type="ECO:0000256" key="10">
    <source>
        <dbReference type="PIRSR" id="PIRSR000350-4"/>
    </source>
</evidence>
<dbReference type="GO" id="GO:0004148">
    <property type="term" value="F:dihydrolipoyl dehydrogenase (NADH) activity"/>
    <property type="evidence" value="ECO:0007669"/>
    <property type="project" value="TreeGrafter"/>
</dbReference>
<evidence type="ECO:0000256" key="4">
    <source>
        <dbReference type="ARBA" id="ARBA00023002"/>
    </source>
</evidence>
<dbReference type="AlphaFoldDB" id="A0A553K1L7"/>
<keyword evidence="4 11" id="KW-0560">Oxidoreductase</keyword>
<evidence type="ECO:0000313" key="14">
    <source>
        <dbReference type="EMBL" id="TRY18593.1"/>
    </source>
</evidence>
<evidence type="ECO:0000256" key="6">
    <source>
        <dbReference type="ARBA" id="ARBA00023157"/>
    </source>
</evidence>
<dbReference type="InterPro" id="IPR016156">
    <property type="entry name" value="FAD/NAD-linked_Rdtase_dimer_sf"/>
</dbReference>
<dbReference type="PRINTS" id="PR00368">
    <property type="entry name" value="FADPNR"/>
</dbReference>
<evidence type="ECO:0000256" key="5">
    <source>
        <dbReference type="ARBA" id="ARBA00023027"/>
    </source>
</evidence>
<feature type="domain" description="FAD/NAD(P)-binding" evidence="13">
    <location>
        <begin position="4"/>
        <end position="322"/>
    </location>
</feature>
<feature type="binding site" evidence="9">
    <location>
        <begin position="137"/>
        <end position="139"/>
    </location>
    <ligand>
        <name>FAD</name>
        <dbReference type="ChEBI" id="CHEBI:57692"/>
    </ligand>
</feature>
<evidence type="ECO:0000256" key="7">
    <source>
        <dbReference type="ARBA" id="ARBA00023284"/>
    </source>
</evidence>
<dbReference type="Proteomes" id="UP000317638">
    <property type="component" value="Unassembled WGS sequence"/>
</dbReference>
<dbReference type="PANTHER" id="PTHR22912:SF217">
    <property type="entry name" value="DIHYDROLIPOYL DEHYDROGENASE"/>
    <property type="match status" value="1"/>
</dbReference>
<feature type="binding site" evidence="9">
    <location>
        <begin position="176"/>
        <end position="183"/>
    </location>
    <ligand>
        <name>NAD(+)</name>
        <dbReference type="ChEBI" id="CHEBI:57540"/>
    </ligand>
</feature>
<evidence type="ECO:0000256" key="8">
    <source>
        <dbReference type="PIRSR" id="PIRSR000350-2"/>
    </source>
</evidence>
<keyword evidence="7 11" id="KW-0676">Redox-active center</keyword>
<feature type="domain" description="Pyridine nucleotide-disulphide oxidoreductase dimerisation" evidence="12">
    <location>
        <begin position="344"/>
        <end position="453"/>
    </location>
</feature>
<dbReference type="SUPFAM" id="SSF51905">
    <property type="entry name" value="FAD/NAD(P)-binding domain"/>
    <property type="match status" value="1"/>
</dbReference>
<dbReference type="GO" id="GO:0050627">
    <property type="term" value="F:mycothione reductase [NAD(P)H] activity"/>
    <property type="evidence" value="ECO:0007669"/>
    <property type="project" value="UniProtKB-EC"/>
</dbReference>
<dbReference type="Pfam" id="PF07992">
    <property type="entry name" value="Pyr_redox_2"/>
    <property type="match status" value="1"/>
</dbReference>
<feature type="binding site" evidence="9">
    <location>
        <position position="267"/>
    </location>
    <ligand>
        <name>NAD(+)</name>
        <dbReference type="ChEBI" id="CHEBI:57540"/>
    </ligand>
</feature>
<dbReference type="PROSITE" id="PS00076">
    <property type="entry name" value="PYRIDINE_REDOX_1"/>
    <property type="match status" value="1"/>
</dbReference>
<organism evidence="14 15">
    <name type="scientific">Tessaracoccus rhinocerotis</name>
    <dbReference type="NCBI Taxonomy" id="1689449"/>
    <lineage>
        <taxon>Bacteria</taxon>
        <taxon>Bacillati</taxon>
        <taxon>Actinomycetota</taxon>
        <taxon>Actinomycetes</taxon>
        <taxon>Propionibacteriales</taxon>
        <taxon>Propionibacteriaceae</taxon>
        <taxon>Tessaracoccus</taxon>
    </lineage>
</organism>
<dbReference type="Gene3D" id="3.50.50.60">
    <property type="entry name" value="FAD/NAD(P)-binding domain"/>
    <property type="match status" value="2"/>
</dbReference>
<name>A0A553K1L7_9ACTN</name>
<accession>A0A553K1L7</accession>
<dbReference type="EC" id="1.8.1.15" evidence="14"/>
<keyword evidence="6" id="KW-1015">Disulfide bond</keyword>
<evidence type="ECO:0000256" key="3">
    <source>
        <dbReference type="ARBA" id="ARBA00022827"/>
    </source>
</evidence>
<comment type="similarity">
    <text evidence="1 11">Belongs to the class-I pyridine nucleotide-disulfide oxidoreductase family.</text>
</comment>
<dbReference type="InterPro" id="IPR012999">
    <property type="entry name" value="Pyr_OxRdtase_I_AS"/>
</dbReference>
<feature type="disulfide bond" description="Redox-active" evidence="10">
    <location>
        <begin position="40"/>
        <end position="45"/>
    </location>
</feature>
<evidence type="ECO:0000313" key="15">
    <source>
        <dbReference type="Proteomes" id="UP000317638"/>
    </source>
</evidence>
<dbReference type="InterPro" id="IPR023753">
    <property type="entry name" value="FAD/NAD-binding_dom"/>
</dbReference>
<evidence type="ECO:0000256" key="11">
    <source>
        <dbReference type="RuleBase" id="RU003691"/>
    </source>
</evidence>
<keyword evidence="2 11" id="KW-0285">Flavoprotein</keyword>
<dbReference type="PIRSF" id="PIRSF000350">
    <property type="entry name" value="Mercury_reductase_MerA"/>
    <property type="match status" value="1"/>
</dbReference>
<feature type="binding site" evidence="9">
    <location>
        <position position="308"/>
    </location>
    <ligand>
        <name>FAD</name>
        <dbReference type="ChEBI" id="CHEBI:57692"/>
    </ligand>
</feature>
<dbReference type="InterPro" id="IPR001100">
    <property type="entry name" value="Pyr_nuc-diS_OxRdtase"/>
</dbReference>
<keyword evidence="3 9" id="KW-0274">FAD</keyword>
<dbReference type="EMBL" id="VKKG01000002">
    <property type="protein sequence ID" value="TRY18593.1"/>
    <property type="molecule type" value="Genomic_DNA"/>
</dbReference>
<comment type="cofactor">
    <cofactor evidence="9">
        <name>FAD</name>
        <dbReference type="ChEBI" id="CHEBI:57692"/>
    </cofactor>
    <text evidence="9">Binds 1 FAD per subunit.</text>
</comment>
<keyword evidence="5 9" id="KW-0520">NAD</keyword>
<dbReference type="PANTHER" id="PTHR22912">
    <property type="entry name" value="DISULFIDE OXIDOREDUCTASE"/>
    <property type="match status" value="1"/>
</dbReference>
<keyword evidence="15" id="KW-1185">Reference proteome</keyword>
<feature type="binding site" evidence="9">
    <location>
        <position position="49"/>
    </location>
    <ligand>
        <name>FAD</name>
        <dbReference type="ChEBI" id="CHEBI:57692"/>
    </ligand>
</feature>
<dbReference type="InterPro" id="IPR004099">
    <property type="entry name" value="Pyr_nucl-diS_OxRdtase_dimer"/>
</dbReference>
<dbReference type="NCBIfam" id="NF005884">
    <property type="entry name" value="PRK07846.1"/>
    <property type="match status" value="1"/>
</dbReference>
<proteinExistence type="inferred from homology"/>
<feature type="active site" description="Proton acceptor" evidence="8">
    <location>
        <position position="443"/>
    </location>
</feature>
<evidence type="ECO:0000259" key="12">
    <source>
        <dbReference type="Pfam" id="PF02852"/>
    </source>
</evidence>
<sequence>MQHFDVAVIGSGSGNSLIDERFQDLQVALVERDETFGGTCLNRGCIPTKMFVIPADLAASVSEARRLGVDLEFKRADWPAIRDRIFGRIDPISAGGLDWRERSQNVTVFHGEARFVDPHTLAIGEDRISADQIVLATGSRPRPLAVDVPESLADRVHTSDTVMRIDELPRRVVILGGGFVAAEFAHVFASFGSEVTLINRSDVLLRGQDHEISTAFAEALGRRVNIRLNQVVSTIEEEEDGSVHLITVDRNGVEYDYFADLVLNATGRIRNSEALDLAAAGVDVRPDGQVMVDSTQRTNVAHIWALGDVSSDHLLKHVANAEMRTAAHNVLNPDDTIQTDHRYVPHAVFSEPQVAAVGATEQQLRDWGIPHVIARQRFGDVAYGWALEDQGHFVKLIADPRNWRLLGAHIMGPQASTLIQPLIQAMSFDLSVPDMSRGQYWIHPALPEVVENALLGLLAAYQPDEIEHPQAENF</sequence>
<reference evidence="14 15" key="1">
    <citation type="submission" date="2019-07" db="EMBL/GenBank/DDBJ databases">
        <authorList>
            <person name="Zhou L.-Y."/>
        </authorList>
    </citation>
    <scope>NUCLEOTIDE SEQUENCE [LARGE SCALE GENOMIC DNA]</scope>
    <source>
        <strain evidence="14 15">YIM 101269</strain>
    </source>
</reference>